<dbReference type="Proteomes" id="UP000291949">
    <property type="component" value="Unassembled WGS sequence"/>
</dbReference>
<gene>
    <name evidence="1" type="ORF">EQ811_16330</name>
</gene>
<reference evidence="1 2" key="1">
    <citation type="journal article" date="2019" name="Sci. Transl. Med.">
        <title>Quorum sensing between bacterial species on the skin protects against epidermal injury in atopic dermatitis.</title>
        <authorList>
            <person name="Williams M.R."/>
        </authorList>
    </citation>
    <scope>NUCLEOTIDE SEQUENCE [LARGE SCALE GENOMIC DNA]</scope>
    <source>
        <strain evidence="1 2">H8</strain>
    </source>
</reference>
<name>A0A7Z7YS10_STACP</name>
<dbReference type="EMBL" id="SCHC01000714">
    <property type="protein sequence ID" value="TBW68017.1"/>
    <property type="molecule type" value="Genomic_DNA"/>
</dbReference>
<feature type="non-terminal residue" evidence="1">
    <location>
        <position position="1"/>
    </location>
</feature>
<proteinExistence type="predicted"/>
<sequence length="33" mass="3654">NNSGGHAAQNAKTYQDILDIEYTGLAPQQLKFF</sequence>
<comment type="caution">
    <text evidence="1">The sequence shown here is derived from an EMBL/GenBank/DDBJ whole genome shotgun (WGS) entry which is preliminary data.</text>
</comment>
<protein>
    <submittedName>
        <fullName evidence="1">DUF72 domain-containing protein</fullName>
    </submittedName>
</protein>
<accession>A0A7Z7YS10</accession>
<evidence type="ECO:0000313" key="1">
    <source>
        <dbReference type="EMBL" id="TBW68017.1"/>
    </source>
</evidence>
<dbReference type="AlphaFoldDB" id="A0A7Z7YS10"/>
<organism evidence="1 2">
    <name type="scientific">Staphylococcus capitis</name>
    <dbReference type="NCBI Taxonomy" id="29388"/>
    <lineage>
        <taxon>Bacteria</taxon>
        <taxon>Bacillati</taxon>
        <taxon>Bacillota</taxon>
        <taxon>Bacilli</taxon>
        <taxon>Bacillales</taxon>
        <taxon>Staphylococcaceae</taxon>
        <taxon>Staphylococcus</taxon>
    </lineage>
</organism>
<evidence type="ECO:0000313" key="2">
    <source>
        <dbReference type="Proteomes" id="UP000291949"/>
    </source>
</evidence>